<dbReference type="PROSITE" id="PS00092">
    <property type="entry name" value="N6_MTASE"/>
    <property type="match status" value="1"/>
</dbReference>
<reference evidence="4" key="1">
    <citation type="submission" date="2017-07" db="EMBL/GenBank/DDBJ databases">
        <title>Brachybacterium sp. VR2415.</title>
        <authorList>
            <person name="Tak E.J."/>
            <person name="Bae J.-W."/>
        </authorList>
    </citation>
    <scope>NUCLEOTIDE SEQUENCE [LARGE SCALE GENOMIC DNA]</scope>
    <source>
        <strain evidence="4">VR2415</strain>
    </source>
</reference>
<dbReference type="GO" id="GO:0032259">
    <property type="term" value="P:methylation"/>
    <property type="evidence" value="ECO:0007669"/>
    <property type="project" value="UniProtKB-KW"/>
</dbReference>
<organism evidence="3 4">
    <name type="scientific">Brachybacterium avium</name>
    <dbReference type="NCBI Taxonomy" id="2017485"/>
    <lineage>
        <taxon>Bacteria</taxon>
        <taxon>Bacillati</taxon>
        <taxon>Actinomycetota</taxon>
        <taxon>Actinomycetes</taxon>
        <taxon>Micrococcales</taxon>
        <taxon>Dermabacteraceae</taxon>
        <taxon>Brachybacterium</taxon>
    </lineage>
</organism>
<sequence>MALIRWAERGTEHIARWHSENGAPPPTRLEAVGDDLTADTALRRLRSGTTLLWRGDYPGARQLLAAIGRRIDRRSPPPSNDIAQLFRDHRAQRAQRARLLGGVVVLLDPGHHLALRRAPDVAEACREAYGDSQEPMLVSLPELLGVLSAHQWQLKGVPIPALGERIHARYGVFSPVRSEYVDLVAEAPLPEVDGGAEVFDLGTGTGVLAAVLARRGAAHVAATDLNPRAVACARENLQRLGLQDRVTVNEADLFPPGRADLVVCNPPWLPGTATSALELGVYDESSSMLRGLLEGLGDHLRPGGECWLILSDLAEHLQLRSRDELRRMIRDAGLEVIDTLSTAPRHPRAKDPADLLHAARSQEATMLWRLRPAGSRPSARRSGASAATTAE</sequence>
<keyword evidence="3" id="KW-0808">Transferase</keyword>
<evidence type="ECO:0000313" key="4">
    <source>
        <dbReference type="Proteomes" id="UP000198398"/>
    </source>
</evidence>
<evidence type="ECO:0000256" key="1">
    <source>
        <dbReference type="SAM" id="MobiDB-lite"/>
    </source>
</evidence>
<dbReference type="Pfam" id="PF05175">
    <property type="entry name" value="MTS"/>
    <property type="match status" value="1"/>
</dbReference>
<dbReference type="InterPro" id="IPR029063">
    <property type="entry name" value="SAM-dependent_MTases_sf"/>
</dbReference>
<dbReference type="InterPro" id="IPR050320">
    <property type="entry name" value="N5-glutamine_MTase"/>
</dbReference>
<feature type="region of interest" description="Disordered" evidence="1">
    <location>
        <begin position="370"/>
        <end position="391"/>
    </location>
</feature>
<dbReference type="Proteomes" id="UP000198398">
    <property type="component" value="Chromosome"/>
</dbReference>
<dbReference type="Gene3D" id="3.40.50.150">
    <property type="entry name" value="Vaccinia Virus protein VP39"/>
    <property type="match status" value="1"/>
</dbReference>
<dbReference type="SUPFAM" id="SSF53335">
    <property type="entry name" value="S-adenosyl-L-methionine-dependent methyltransferases"/>
    <property type="match status" value="1"/>
</dbReference>
<keyword evidence="4" id="KW-1185">Reference proteome</keyword>
<accession>A0A220UDB7</accession>
<keyword evidence="3" id="KW-0489">Methyltransferase</keyword>
<dbReference type="CDD" id="cd02440">
    <property type="entry name" value="AdoMet_MTases"/>
    <property type="match status" value="1"/>
</dbReference>
<dbReference type="RefSeq" id="WP_089065368.1">
    <property type="nucleotide sequence ID" value="NZ_CP022316.1"/>
</dbReference>
<dbReference type="OrthoDB" id="267914at2"/>
<dbReference type="PANTHER" id="PTHR18895">
    <property type="entry name" value="HEMK METHYLTRANSFERASE"/>
    <property type="match status" value="1"/>
</dbReference>
<dbReference type="InterPro" id="IPR002052">
    <property type="entry name" value="DNA_methylase_N6_adenine_CS"/>
</dbReference>
<evidence type="ECO:0000259" key="2">
    <source>
        <dbReference type="Pfam" id="PF05175"/>
    </source>
</evidence>
<evidence type="ECO:0000313" key="3">
    <source>
        <dbReference type="EMBL" id="ASK66127.1"/>
    </source>
</evidence>
<feature type="domain" description="Methyltransferase small" evidence="2">
    <location>
        <begin position="166"/>
        <end position="311"/>
    </location>
</feature>
<dbReference type="AlphaFoldDB" id="A0A220UDB7"/>
<dbReference type="EMBL" id="CP022316">
    <property type="protein sequence ID" value="ASK66127.1"/>
    <property type="molecule type" value="Genomic_DNA"/>
</dbReference>
<name>A0A220UDB7_9MICO</name>
<proteinExistence type="predicted"/>
<dbReference type="GO" id="GO:0003676">
    <property type="term" value="F:nucleic acid binding"/>
    <property type="evidence" value="ECO:0007669"/>
    <property type="project" value="InterPro"/>
</dbReference>
<protein>
    <submittedName>
        <fullName evidence="3">Methyltransferase</fullName>
    </submittedName>
</protein>
<gene>
    <name evidence="3" type="ORF">CFK39_10235</name>
</gene>
<dbReference type="InterPro" id="IPR007848">
    <property type="entry name" value="Small_mtfrase_dom"/>
</dbReference>
<dbReference type="PANTHER" id="PTHR18895:SF74">
    <property type="entry name" value="MTRF1L RELEASE FACTOR GLUTAMINE METHYLTRANSFERASE"/>
    <property type="match status" value="1"/>
</dbReference>
<dbReference type="KEGG" id="brv:CFK39_10235"/>
<feature type="compositionally biased region" description="Low complexity" evidence="1">
    <location>
        <begin position="371"/>
        <end position="391"/>
    </location>
</feature>
<dbReference type="GO" id="GO:0036009">
    <property type="term" value="F:protein-glutamine N-methyltransferase activity"/>
    <property type="evidence" value="ECO:0007669"/>
    <property type="project" value="TreeGrafter"/>
</dbReference>